<evidence type="ECO:0000256" key="6">
    <source>
        <dbReference type="RuleBase" id="RU003693"/>
    </source>
</evidence>
<dbReference type="Gene3D" id="3.90.1150.10">
    <property type="entry name" value="Aspartate Aminotransferase, domain 1"/>
    <property type="match status" value="1"/>
</dbReference>
<evidence type="ECO:0000256" key="2">
    <source>
        <dbReference type="ARBA" id="ARBA00005189"/>
    </source>
</evidence>
<keyword evidence="9" id="KW-1185">Reference proteome</keyword>
<dbReference type="InterPro" id="IPR015422">
    <property type="entry name" value="PyrdxlP-dep_Trfase_small"/>
</dbReference>
<dbReference type="SUPFAM" id="SSF53383">
    <property type="entry name" value="PLP-dependent transferases"/>
    <property type="match status" value="1"/>
</dbReference>
<name>A0A3B7MKT4_9BACT</name>
<gene>
    <name evidence="8" type="ORF">D3H65_07745</name>
</gene>
<comment type="pathway">
    <text evidence="2">Lipid metabolism.</text>
</comment>
<dbReference type="EMBL" id="CP032157">
    <property type="protein sequence ID" value="AXY73879.1"/>
    <property type="molecule type" value="Genomic_DNA"/>
</dbReference>
<dbReference type="InterPro" id="IPR015424">
    <property type="entry name" value="PyrdxlP-dep_Trfase"/>
</dbReference>
<dbReference type="RefSeq" id="WP_119049734.1">
    <property type="nucleotide sequence ID" value="NZ_CP032157.1"/>
</dbReference>
<dbReference type="OrthoDB" id="9807157at2"/>
<sequence>MNDDFLHKKLDERKAAQAFRTLRLPDGKTDLCSNDYLGIIHHGLIEKQLVHDASSRHHGSGGSRLLAGNYERVEQAEKQLAIFHGAPAALLFNSGYDANLGLLSCVPQRGDTIIYDSLSHASLRDGIRLSFAQSFPFPHNDLEALEKRLQTATGTVFVVTESVFSMDGDEAPLEKMVRLCQQYQTHLIVDEAHATGVIGEQGEGLVQQLGLQPSCFARIHTFGKAVGCHGAVVLGSALLRDYLINFSRAFIYTTALPESSVAAIQAAYRLFPGMQTERAHLRQLVQYFQQASLAYPKLVSATPIQVVIVPGNDQVKAVASRLQSARLDVRPILYPTVPRGSERLRIVLHAFNTMEEVQKLVQLLTSP</sequence>
<organism evidence="8 9">
    <name type="scientific">Paraflavitalea soli</name>
    <dbReference type="NCBI Taxonomy" id="2315862"/>
    <lineage>
        <taxon>Bacteria</taxon>
        <taxon>Pseudomonadati</taxon>
        <taxon>Bacteroidota</taxon>
        <taxon>Chitinophagia</taxon>
        <taxon>Chitinophagales</taxon>
        <taxon>Chitinophagaceae</taxon>
        <taxon>Paraflavitalea</taxon>
    </lineage>
</organism>
<dbReference type="AlphaFoldDB" id="A0A3B7MKT4"/>
<dbReference type="InterPro" id="IPR001917">
    <property type="entry name" value="Aminotrans_II_pyridoxalP_BS"/>
</dbReference>
<feature type="domain" description="Aminotransferase class I/classII large" evidence="7">
    <location>
        <begin position="28"/>
        <end position="362"/>
    </location>
</feature>
<dbReference type="InterPro" id="IPR004839">
    <property type="entry name" value="Aminotransferase_I/II_large"/>
</dbReference>
<reference evidence="8 9" key="1">
    <citation type="submission" date="2018-09" db="EMBL/GenBank/DDBJ databases">
        <title>Genome sequencing of strain 6GH32-13.</title>
        <authorList>
            <person name="Weon H.-Y."/>
            <person name="Heo J."/>
            <person name="Kwon S.-W."/>
        </authorList>
    </citation>
    <scope>NUCLEOTIDE SEQUENCE [LARGE SCALE GENOMIC DNA]</scope>
    <source>
        <strain evidence="8 9">5GH32-13</strain>
    </source>
</reference>
<dbReference type="GO" id="GO:0016740">
    <property type="term" value="F:transferase activity"/>
    <property type="evidence" value="ECO:0007669"/>
    <property type="project" value="UniProtKB-KW"/>
</dbReference>
<dbReference type="InterPro" id="IPR015421">
    <property type="entry name" value="PyrdxlP-dep_Trfase_major"/>
</dbReference>
<evidence type="ECO:0000256" key="5">
    <source>
        <dbReference type="ARBA" id="ARBA00022898"/>
    </source>
</evidence>
<proteinExistence type="inferred from homology"/>
<dbReference type="PROSITE" id="PS00599">
    <property type="entry name" value="AA_TRANSFER_CLASS_2"/>
    <property type="match status" value="1"/>
</dbReference>
<dbReference type="InterPro" id="IPR050087">
    <property type="entry name" value="AON_synthase_class-II"/>
</dbReference>
<keyword evidence="4" id="KW-0808">Transferase</keyword>
<dbReference type="PANTHER" id="PTHR13693">
    <property type="entry name" value="CLASS II AMINOTRANSFERASE/8-AMINO-7-OXONONANOATE SYNTHASE"/>
    <property type="match status" value="1"/>
</dbReference>
<dbReference type="Proteomes" id="UP000263900">
    <property type="component" value="Chromosome"/>
</dbReference>
<comment type="cofactor">
    <cofactor evidence="1 6">
        <name>pyridoxal 5'-phosphate</name>
        <dbReference type="ChEBI" id="CHEBI:597326"/>
    </cofactor>
</comment>
<accession>A0A3B7MKT4</accession>
<evidence type="ECO:0000256" key="1">
    <source>
        <dbReference type="ARBA" id="ARBA00001933"/>
    </source>
</evidence>
<protein>
    <submittedName>
        <fullName evidence="8">8-amino-7-oxononanoate synthase</fullName>
    </submittedName>
</protein>
<evidence type="ECO:0000256" key="4">
    <source>
        <dbReference type="ARBA" id="ARBA00022679"/>
    </source>
</evidence>
<dbReference type="PANTHER" id="PTHR13693:SF77">
    <property type="entry name" value="8-AMINO-7-OXONONANOATE SYNTHASE"/>
    <property type="match status" value="1"/>
</dbReference>
<evidence type="ECO:0000256" key="3">
    <source>
        <dbReference type="ARBA" id="ARBA00010008"/>
    </source>
</evidence>
<keyword evidence="5 6" id="KW-0663">Pyridoxal phosphate</keyword>
<comment type="similarity">
    <text evidence="3">Belongs to the class-II pyridoxal-phosphate-dependent aminotransferase family. BioF subfamily.</text>
</comment>
<dbReference type="GO" id="GO:0030170">
    <property type="term" value="F:pyridoxal phosphate binding"/>
    <property type="evidence" value="ECO:0007669"/>
    <property type="project" value="InterPro"/>
</dbReference>
<evidence type="ECO:0000259" key="7">
    <source>
        <dbReference type="Pfam" id="PF00155"/>
    </source>
</evidence>
<evidence type="ECO:0000313" key="9">
    <source>
        <dbReference type="Proteomes" id="UP000263900"/>
    </source>
</evidence>
<dbReference type="Pfam" id="PF00155">
    <property type="entry name" value="Aminotran_1_2"/>
    <property type="match status" value="1"/>
</dbReference>
<dbReference type="KEGG" id="pseg:D3H65_07745"/>
<evidence type="ECO:0000313" key="8">
    <source>
        <dbReference type="EMBL" id="AXY73879.1"/>
    </source>
</evidence>
<dbReference type="Gene3D" id="3.40.640.10">
    <property type="entry name" value="Type I PLP-dependent aspartate aminotransferase-like (Major domain)"/>
    <property type="match status" value="1"/>
</dbReference>
<dbReference type="GO" id="GO:0009102">
    <property type="term" value="P:biotin biosynthetic process"/>
    <property type="evidence" value="ECO:0007669"/>
    <property type="project" value="TreeGrafter"/>
</dbReference>